<protein>
    <submittedName>
        <fullName evidence="2">Uncharacterized protein</fullName>
    </submittedName>
</protein>
<dbReference type="Proteomes" id="UP001152561">
    <property type="component" value="Unassembled WGS sequence"/>
</dbReference>
<evidence type="ECO:0000256" key="1">
    <source>
        <dbReference type="SAM" id="MobiDB-lite"/>
    </source>
</evidence>
<dbReference type="AlphaFoldDB" id="A0A9Q1RM28"/>
<gene>
    <name evidence="2" type="ORF">K7X08_019521</name>
</gene>
<feature type="compositionally biased region" description="Basic and acidic residues" evidence="1">
    <location>
        <begin position="19"/>
        <end position="40"/>
    </location>
</feature>
<evidence type="ECO:0000313" key="2">
    <source>
        <dbReference type="EMBL" id="KAJ8567313.1"/>
    </source>
</evidence>
<evidence type="ECO:0000313" key="3">
    <source>
        <dbReference type="Proteomes" id="UP001152561"/>
    </source>
</evidence>
<keyword evidence="3" id="KW-1185">Reference proteome</keyword>
<proteinExistence type="predicted"/>
<name>A0A9Q1RM28_9SOLA</name>
<feature type="region of interest" description="Disordered" evidence="1">
    <location>
        <begin position="14"/>
        <end position="41"/>
    </location>
</feature>
<accession>A0A9Q1RM28</accession>
<reference evidence="3" key="1">
    <citation type="journal article" date="2023" name="Proc. Natl. Acad. Sci. U.S.A.">
        <title>Genomic and structural basis for evolution of tropane alkaloid biosynthesis.</title>
        <authorList>
            <person name="Wanga Y.-J."/>
            <person name="Taina T."/>
            <person name="Yua J.-Y."/>
            <person name="Lia J."/>
            <person name="Xua B."/>
            <person name="Chenc J."/>
            <person name="D'Auriad J.C."/>
            <person name="Huanga J.-P."/>
            <person name="Huanga S.-X."/>
        </authorList>
    </citation>
    <scope>NUCLEOTIDE SEQUENCE [LARGE SCALE GENOMIC DNA]</scope>
    <source>
        <strain evidence="3">cv. KIB-2019</strain>
    </source>
</reference>
<dbReference type="EMBL" id="JAJAGQ010000003">
    <property type="protein sequence ID" value="KAJ8567313.1"/>
    <property type="molecule type" value="Genomic_DNA"/>
</dbReference>
<comment type="caution">
    <text evidence="2">The sequence shown here is derived from an EMBL/GenBank/DDBJ whole genome shotgun (WGS) entry which is preliminary data.</text>
</comment>
<sequence length="77" mass="8306">MSKNAVQAHMVQLTTEVSRPTDEVKKVEVPQSDAEVKEVDVPSQATDVVKVELPRPAVDVPMPSVEVVNGIDVLDQG</sequence>
<organism evidence="2 3">
    <name type="scientific">Anisodus acutangulus</name>
    <dbReference type="NCBI Taxonomy" id="402998"/>
    <lineage>
        <taxon>Eukaryota</taxon>
        <taxon>Viridiplantae</taxon>
        <taxon>Streptophyta</taxon>
        <taxon>Embryophyta</taxon>
        <taxon>Tracheophyta</taxon>
        <taxon>Spermatophyta</taxon>
        <taxon>Magnoliopsida</taxon>
        <taxon>eudicotyledons</taxon>
        <taxon>Gunneridae</taxon>
        <taxon>Pentapetalae</taxon>
        <taxon>asterids</taxon>
        <taxon>lamiids</taxon>
        <taxon>Solanales</taxon>
        <taxon>Solanaceae</taxon>
        <taxon>Solanoideae</taxon>
        <taxon>Hyoscyameae</taxon>
        <taxon>Anisodus</taxon>
    </lineage>
</organism>